<sequence length="740" mass="83576">MKLLHVDQALKQYFGYDTFRPGQKDVVEAVLEQQDMLVLMPTGGGKSLTYQLPALLLPGLTIVVSPLIALMQDQVSRLQANGIEATFVNSSLSYEEGARRERAAMSGQIKLLYVAPERLLKPSFLTFLEHVKKTVGLSLLAVDEAHCVSEWGHDFRPEYRQIGTLRNRFPDLPILALTATATERVRRDILEQLKLRQPIIHIASFNRPNLSYEVRKKHKGSYAELVQILRQKQGESVIIYCLSRSGVEKLSADLQADGIDNLPYHAGLSPRVRSENQERFIRDDVPVLVATIAFGMGIAKPDVRAVIHYDLPKNLEGYYQESGRAGRDGEPADCILFFNYGDRMRAEYFITQKENEQQQIIALNQLQQVIQYSESTQCRRRLLLSYFSEELPEGNCNNCDNCTRSIETEDRTEDARKFLTCVYQTRERFGLNHIIDIIRGANTQKIRDYHHNQLTTYGCGKERSRDEWMAIGHALLQQHFLTERRDNYPTYHLNSNAVKLLKGQAEFYMEVEARPTYSMPATATDTFNSHPLDANQSALLQSLRALRKRLADELGVAPYVIFTDAALLGMVHNLPTSESEFLKIPGVGQKKLQSYYVPFTNEIKVHMGQHPDLVPVPQPADQQKPTETTRAPSRAAQQARGNAVGLAQQGFTLNEIAQACGRQPATVLEYLSSALEEGEQFDLSNLVAADHYEVIAQAIQEVGDAKLKPIKEHLGDDYSYDEIRLVRAQLRGQQAQSLAN</sequence>
<keyword evidence="22" id="KW-1185">Reference proteome</keyword>
<keyword evidence="13" id="KW-0234">DNA repair</keyword>
<accession>A0A401ZGF0</accession>
<comment type="cofactor">
    <cofactor evidence="2">
        <name>Zn(2+)</name>
        <dbReference type="ChEBI" id="CHEBI:29105"/>
    </cofactor>
</comment>
<evidence type="ECO:0000259" key="20">
    <source>
        <dbReference type="PROSITE" id="PS51194"/>
    </source>
</evidence>
<dbReference type="InterPro" id="IPR006293">
    <property type="entry name" value="DNA_helicase_ATP-dep_RecQ_bac"/>
</dbReference>
<evidence type="ECO:0000313" key="22">
    <source>
        <dbReference type="Proteomes" id="UP000287224"/>
    </source>
</evidence>
<keyword evidence="4" id="KW-0479">Metal-binding</keyword>
<dbReference type="InterPro" id="IPR032284">
    <property type="entry name" value="RecQ_Zn-bd"/>
</dbReference>
<dbReference type="InterPro" id="IPR018982">
    <property type="entry name" value="RQC_domain"/>
</dbReference>
<evidence type="ECO:0000256" key="6">
    <source>
        <dbReference type="ARBA" id="ARBA00022763"/>
    </source>
</evidence>
<dbReference type="Gene3D" id="1.10.10.1390">
    <property type="entry name" value="ATP-dependent DNA helicase RecQ"/>
    <property type="match status" value="1"/>
</dbReference>
<dbReference type="InterPro" id="IPR011545">
    <property type="entry name" value="DEAD/DEAH_box_helicase_dom"/>
</dbReference>
<dbReference type="RefSeq" id="WP_235845739.1">
    <property type="nucleotide sequence ID" value="NZ_BIFQ01000001.1"/>
</dbReference>
<dbReference type="GO" id="GO:0009432">
    <property type="term" value="P:SOS response"/>
    <property type="evidence" value="ECO:0007669"/>
    <property type="project" value="UniProtKB-UniRule"/>
</dbReference>
<dbReference type="GO" id="GO:0006310">
    <property type="term" value="P:DNA recombination"/>
    <property type="evidence" value="ECO:0007669"/>
    <property type="project" value="UniProtKB-UniRule"/>
</dbReference>
<feature type="domain" description="Helicase ATP-binding" evidence="19">
    <location>
        <begin position="27"/>
        <end position="199"/>
    </location>
</feature>
<dbReference type="SMART" id="SM00487">
    <property type="entry name" value="DEXDc"/>
    <property type="match status" value="1"/>
</dbReference>
<dbReference type="Pfam" id="PF14493">
    <property type="entry name" value="HTH_40"/>
    <property type="match status" value="1"/>
</dbReference>
<dbReference type="InterPro" id="IPR029491">
    <property type="entry name" value="Helicase_HTH"/>
</dbReference>
<dbReference type="SUPFAM" id="SSF52540">
    <property type="entry name" value="P-loop containing nucleoside triphosphate hydrolases"/>
    <property type="match status" value="2"/>
</dbReference>
<dbReference type="InterPro" id="IPR002121">
    <property type="entry name" value="HRDC_dom"/>
</dbReference>
<evidence type="ECO:0000256" key="5">
    <source>
        <dbReference type="ARBA" id="ARBA00022741"/>
    </source>
</evidence>
<evidence type="ECO:0000256" key="1">
    <source>
        <dbReference type="ARBA" id="ARBA00001946"/>
    </source>
</evidence>
<dbReference type="NCBIfam" id="TIGR00614">
    <property type="entry name" value="recQ_fam"/>
    <property type="match status" value="1"/>
</dbReference>
<dbReference type="AlphaFoldDB" id="A0A401ZGF0"/>
<dbReference type="GO" id="GO:0046872">
    <property type="term" value="F:metal ion binding"/>
    <property type="evidence" value="ECO:0007669"/>
    <property type="project" value="UniProtKB-KW"/>
</dbReference>
<comment type="cofactor">
    <cofactor evidence="1">
        <name>Mg(2+)</name>
        <dbReference type="ChEBI" id="CHEBI:18420"/>
    </cofactor>
</comment>
<comment type="caution">
    <text evidence="21">The sequence shown here is derived from an EMBL/GenBank/DDBJ whole genome shotgun (WGS) entry which is preliminary data.</text>
</comment>
<keyword evidence="6" id="KW-0227">DNA damage</keyword>
<dbReference type="Gene3D" id="3.40.50.300">
    <property type="entry name" value="P-loop containing nucleotide triphosphate hydrolases"/>
    <property type="match status" value="2"/>
</dbReference>
<dbReference type="InterPro" id="IPR044876">
    <property type="entry name" value="HRDC_dom_sf"/>
</dbReference>
<dbReference type="GO" id="GO:0030894">
    <property type="term" value="C:replisome"/>
    <property type="evidence" value="ECO:0007669"/>
    <property type="project" value="TreeGrafter"/>
</dbReference>
<dbReference type="Pfam" id="PF09382">
    <property type="entry name" value="RQC"/>
    <property type="match status" value="1"/>
</dbReference>
<dbReference type="SMART" id="SM00956">
    <property type="entry name" value="RQC"/>
    <property type="match status" value="1"/>
</dbReference>
<dbReference type="NCBIfam" id="TIGR01389">
    <property type="entry name" value="recQ"/>
    <property type="match status" value="1"/>
</dbReference>
<dbReference type="FunFam" id="3.40.50.300:FF:000156">
    <property type="entry name" value="ATP-dependent DNA helicase recQ"/>
    <property type="match status" value="1"/>
</dbReference>
<dbReference type="GO" id="GO:0006281">
    <property type="term" value="P:DNA repair"/>
    <property type="evidence" value="ECO:0007669"/>
    <property type="project" value="UniProtKB-KW"/>
</dbReference>
<keyword evidence="11" id="KW-0238">DNA-binding</keyword>
<organism evidence="21 22">
    <name type="scientific">Dictyobacter aurantiacus</name>
    <dbReference type="NCBI Taxonomy" id="1936993"/>
    <lineage>
        <taxon>Bacteria</taxon>
        <taxon>Bacillati</taxon>
        <taxon>Chloroflexota</taxon>
        <taxon>Ktedonobacteria</taxon>
        <taxon>Ktedonobacterales</taxon>
        <taxon>Dictyobacteraceae</taxon>
        <taxon>Dictyobacter</taxon>
    </lineage>
</organism>
<dbReference type="GO" id="GO:0016787">
    <property type="term" value="F:hydrolase activity"/>
    <property type="evidence" value="ECO:0007669"/>
    <property type="project" value="UniProtKB-KW"/>
</dbReference>
<dbReference type="EMBL" id="BIFQ01000001">
    <property type="protein sequence ID" value="GCE05883.1"/>
    <property type="molecule type" value="Genomic_DNA"/>
</dbReference>
<dbReference type="PROSITE" id="PS50967">
    <property type="entry name" value="HRDC"/>
    <property type="match status" value="1"/>
</dbReference>
<evidence type="ECO:0000256" key="7">
    <source>
        <dbReference type="ARBA" id="ARBA00022801"/>
    </source>
</evidence>
<dbReference type="GO" id="GO:0003677">
    <property type="term" value="F:DNA binding"/>
    <property type="evidence" value="ECO:0007669"/>
    <property type="project" value="UniProtKB-KW"/>
</dbReference>
<dbReference type="GO" id="GO:0006260">
    <property type="term" value="P:DNA replication"/>
    <property type="evidence" value="ECO:0007669"/>
    <property type="project" value="InterPro"/>
</dbReference>
<evidence type="ECO:0000259" key="19">
    <source>
        <dbReference type="PROSITE" id="PS51192"/>
    </source>
</evidence>
<evidence type="ECO:0000256" key="11">
    <source>
        <dbReference type="ARBA" id="ARBA00023125"/>
    </source>
</evidence>
<evidence type="ECO:0000256" key="10">
    <source>
        <dbReference type="ARBA" id="ARBA00022840"/>
    </source>
</evidence>
<dbReference type="Gene3D" id="1.10.10.10">
    <property type="entry name" value="Winged helix-like DNA-binding domain superfamily/Winged helix DNA-binding domain"/>
    <property type="match status" value="1"/>
</dbReference>
<keyword evidence="5" id="KW-0547">Nucleotide-binding</keyword>
<dbReference type="Gene3D" id="1.10.150.80">
    <property type="entry name" value="HRDC domain"/>
    <property type="match status" value="1"/>
</dbReference>
<comment type="similarity">
    <text evidence="3">Belongs to the helicase family. RecQ subfamily.</text>
</comment>
<feature type="region of interest" description="Disordered" evidence="17">
    <location>
        <begin position="609"/>
        <end position="639"/>
    </location>
</feature>
<feature type="domain" description="HRDC" evidence="18">
    <location>
        <begin position="533"/>
        <end position="613"/>
    </location>
</feature>
<dbReference type="InterPro" id="IPR014001">
    <property type="entry name" value="Helicase_ATP-bd"/>
</dbReference>
<proteinExistence type="inferred from homology"/>
<dbReference type="PROSITE" id="PS51192">
    <property type="entry name" value="HELICASE_ATP_BIND_1"/>
    <property type="match status" value="1"/>
</dbReference>
<evidence type="ECO:0000256" key="13">
    <source>
        <dbReference type="ARBA" id="ARBA00023204"/>
    </source>
</evidence>
<evidence type="ECO:0000256" key="12">
    <source>
        <dbReference type="ARBA" id="ARBA00023172"/>
    </source>
</evidence>
<name>A0A401ZGF0_9CHLR</name>
<evidence type="ECO:0000313" key="21">
    <source>
        <dbReference type="EMBL" id="GCE05883.1"/>
    </source>
</evidence>
<dbReference type="InterPro" id="IPR004589">
    <property type="entry name" value="DNA_helicase_ATP-dep_RecQ"/>
</dbReference>
<evidence type="ECO:0000256" key="16">
    <source>
        <dbReference type="NCBIfam" id="TIGR01389"/>
    </source>
</evidence>
<dbReference type="PANTHER" id="PTHR13710:SF105">
    <property type="entry name" value="ATP-DEPENDENT DNA HELICASE Q1"/>
    <property type="match status" value="1"/>
</dbReference>
<dbReference type="Pfam" id="PF16124">
    <property type="entry name" value="RecQ_Zn_bind"/>
    <property type="match status" value="1"/>
</dbReference>
<feature type="compositionally biased region" description="Polar residues" evidence="17">
    <location>
        <begin position="620"/>
        <end position="639"/>
    </location>
</feature>
<evidence type="ECO:0000256" key="3">
    <source>
        <dbReference type="ARBA" id="ARBA00005446"/>
    </source>
</evidence>
<dbReference type="PROSITE" id="PS51194">
    <property type="entry name" value="HELICASE_CTER"/>
    <property type="match status" value="1"/>
</dbReference>
<evidence type="ECO:0000259" key="18">
    <source>
        <dbReference type="PROSITE" id="PS50967"/>
    </source>
</evidence>
<dbReference type="GO" id="GO:0043590">
    <property type="term" value="C:bacterial nucleoid"/>
    <property type="evidence" value="ECO:0007669"/>
    <property type="project" value="TreeGrafter"/>
</dbReference>
<evidence type="ECO:0000256" key="15">
    <source>
        <dbReference type="ARBA" id="ARBA00034617"/>
    </source>
</evidence>
<dbReference type="PANTHER" id="PTHR13710">
    <property type="entry name" value="DNA HELICASE RECQ FAMILY MEMBER"/>
    <property type="match status" value="1"/>
</dbReference>
<dbReference type="GO" id="GO:0005737">
    <property type="term" value="C:cytoplasm"/>
    <property type="evidence" value="ECO:0007669"/>
    <property type="project" value="TreeGrafter"/>
</dbReference>
<keyword evidence="7" id="KW-0378">Hydrolase</keyword>
<dbReference type="Pfam" id="PF00271">
    <property type="entry name" value="Helicase_C"/>
    <property type="match status" value="1"/>
</dbReference>
<keyword evidence="9" id="KW-0862">Zinc</keyword>
<evidence type="ECO:0000256" key="8">
    <source>
        <dbReference type="ARBA" id="ARBA00022806"/>
    </source>
</evidence>
<protein>
    <recommendedName>
        <fullName evidence="16">DNA helicase RecQ</fullName>
        <ecNumber evidence="16">5.6.2.4</ecNumber>
    </recommendedName>
</protein>
<dbReference type="SMART" id="SM00490">
    <property type="entry name" value="HELICc"/>
    <property type="match status" value="1"/>
</dbReference>
<dbReference type="CDD" id="cd17920">
    <property type="entry name" value="DEXHc_RecQ"/>
    <property type="match status" value="1"/>
</dbReference>
<keyword evidence="14" id="KW-0413">Isomerase</keyword>
<keyword evidence="8 21" id="KW-0347">Helicase</keyword>
<feature type="domain" description="Helicase C-terminal" evidence="20">
    <location>
        <begin position="224"/>
        <end position="369"/>
    </location>
</feature>
<dbReference type="Proteomes" id="UP000287224">
    <property type="component" value="Unassembled WGS sequence"/>
</dbReference>
<dbReference type="GO" id="GO:0009378">
    <property type="term" value="F:four-way junction helicase activity"/>
    <property type="evidence" value="ECO:0007669"/>
    <property type="project" value="TreeGrafter"/>
</dbReference>
<dbReference type="GO" id="GO:0043138">
    <property type="term" value="F:3'-5' DNA helicase activity"/>
    <property type="evidence" value="ECO:0007669"/>
    <property type="project" value="UniProtKB-EC"/>
</dbReference>
<dbReference type="EC" id="5.6.2.4" evidence="16"/>
<keyword evidence="12" id="KW-0233">DNA recombination</keyword>
<dbReference type="CDD" id="cd18794">
    <property type="entry name" value="SF2_C_RecQ"/>
    <property type="match status" value="1"/>
</dbReference>
<keyword evidence="10" id="KW-0067">ATP-binding</keyword>
<dbReference type="SUPFAM" id="SSF47819">
    <property type="entry name" value="HRDC-like"/>
    <property type="match status" value="1"/>
</dbReference>
<dbReference type="InterPro" id="IPR001650">
    <property type="entry name" value="Helicase_C-like"/>
</dbReference>
<dbReference type="InterPro" id="IPR010997">
    <property type="entry name" value="HRDC-like_sf"/>
</dbReference>
<evidence type="ECO:0000256" key="14">
    <source>
        <dbReference type="ARBA" id="ARBA00023235"/>
    </source>
</evidence>
<evidence type="ECO:0000256" key="2">
    <source>
        <dbReference type="ARBA" id="ARBA00001947"/>
    </source>
</evidence>
<evidence type="ECO:0000256" key="4">
    <source>
        <dbReference type="ARBA" id="ARBA00022723"/>
    </source>
</evidence>
<dbReference type="GO" id="GO:0005524">
    <property type="term" value="F:ATP binding"/>
    <property type="evidence" value="ECO:0007669"/>
    <property type="project" value="UniProtKB-KW"/>
</dbReference>
<comment type="catalytic activity">
    <reaction evidence="15">
        <text>Couples ATP hydrolysis with the unwinding of duplex DNA by translocating in the 3'-5' direction.</text>
        <dbReference type="EC" id="5.6.2.4"/>
    </reaction>
</comment>
<dbReference type="InterPro" id="IPR027417">
    <property type="entry name" value="P-loop_NTPase"/>
</dbReference>
<gene>
    <name evidence="21" type="primary">recQ_2</name>
    <name evidence="21" type="ORF">KDAU_32120</name>
</gene>
<dbReference type="Pfam" id="PF00270">
    <property type="entry name" value="DEAD"/>
    <property type="match status" value="1"/>
</dbReference>
<reference evidence="22" key="1">
    <citation type="submission" date="2018-12" db="EMBL/GenBank/DDBJ databases">
        <title>Tengunoibacter tsumagoiensis gen. nov., sp. nov., Dictyobacter kobayashii sp. nov., D. alpinus sp. nov., and D. joshuensis sp. nov. and description of Dictyobacteraceae fam. nov. within the order Ktedonobacterales isolated from Tengu-no-mugimeshi.</title>
        <authorList>
            <person name="Wang C.M."/>
            <person name="Zheng Y."/>
            <person name="Sakai Y."/>
            <person name="Toyoda A."/>
            <person name="Minakuchi Y."/>
            <person name="Abe K."/>
            <person name="Yokota A."/>
            <person name="Yabe S."/>
        </authorList>
    </citation>
    <scope>NUCLEOTIDE SEQUENCE [LARGE SCALE GENOMIC DNA]</scope>
    <source>
        <strain evidence="22">S-27</strain>
    </source>
</reference>
<evidence type="ECO:0000256" key="17">
    <source>
        <dbReference type="SAM" id="MobiDB-lite"/>
    </source>
</evidence>
<evidence type="ECO:0000256" key="9">
    <source>
        <dbReference type="ARBA" id="ARBA00022833"/>
    </source>
</evidence>
<dbReference type="Pfam" id="PF00570">
    <property type="entry name" value="HRDC"/>
    <property type="match status" value="1"/>
</dbReference>
<dbReference type="SMART" id="SM00341">
    <property type="entry name" value="HRDC"/>
    <property type="match status" value="1"/>
</dbReference>
<dbReference type="FunFam" id="3.40.50.300:FF:000296">
    <property type="entry name" value="ATP-dependent DNA helicase RecQ"/>
    <property type="match status" value="1"/>
</dbReference>
<dbReference type="InterPro" id="IPR036388">
    <property type="entry name" value="WH-like_DNA-bd_sf"/>
</dbReference>